<keyword evidence="7" id="KW-0732">Signal</keyword>
<organism evidence="9 10">
    <name type="scientific">Paramecium sonneborni</name>
    <dbReference type="NCBI Taxonomy" id="65129"/>
    <lineage>
        <taxon>Eukaryota</taxon>
        <taxon>Sar</taxon>
        <taxon>Alveolata</taxon>
        <taxon>Ciliophora</taxon>
        <taxon>Intramacronucleata</taxon>
        <taxon>Oligohymenophorea</taxon>
        <taxon>Peniculida</taxon>
        <taxon>Parameciidae</taxon>
        <taxon>Paramecium</taxon>
    </lineage>
</organism>
<evidence type="ECO:0000256" key="6">
    <source>
        <dbReference type="SAM" id="Phobius"/>
    </source>
</evidence>
<dbReference type="EMBL" id="CAJJDN010000107">
    <property type="protein sequence ID" value="CAD8114869.1"/>
    <property type="molecule type" value="Genomic_DNA"/>
</dbReference>
<dbReference type="PANTHER" id="PTHR13412">
    <property type="entry name" value="T-CELL IMMUNOMODULATORY PROTEIN HOMOLOG"/>
    <property type="match status" value="1"/>
</dbReference>
<reference evidence="9" key="1">
    <citation type="submission" date="2021-01" db="EMBL/GenBank/DDBJ databases">
        <authorList>
            <consortium name="Genoscope - CEA"/>
            <person name="William W."/>
        </authorList>
    </citation>
    <scope>NUCLEOTIDE SEQUENCE</scope>
</reference>
<evidence type="ECO:0000259" key="8">
    <source>
        <dbReference type="Pfam" id="PF23122"/>
    </source>
</evidence>
<dbReference type="OrthoDB" id="10022113at2759"/>
<dbReference type="Proteomes" id="UP000692954">
    <property type="component" value="Unassembled WGS sequence"/>
</dbReference>
<dbReference type="Pfam" id="PF13517">
    <property type="entry name" value="FG-GAP_3"/>
    <property type="match status" value="1"/>
</dbReference>
<keyword evidence="4 6" id="KW-0472">Membrane</keyword>
<evidence type="ECO:0000256" key="2">
    <source>
        <dbReference type="ARBA" id="ARBA00022692"/>
    </source>
</evidence>
<gene>
    <name evidence="9" type="ORF">PSON_ATCC_30995.1.T1070016</name>
</gene>
<protein>
    <recommendedName>
        <fullName evidence="8">T-cell immunomodulatory protein TIP C2 domain-containing protein</fullName>
    </recommendedName>
</protein>
<keyword evidence="5" id="KW-0325">Glycoprotein</keyword>
<evidence type="ECO:0000256" key="5">
    <source>
        <dbReference type="ARBA" id="ARBA00023180"/>
    </source>
</evidence>
<evidence type="ECO:0000256" key="7">
    <source>
        <dbReference type="SAM" id="SignalP"/>
    </source>
</evidence>
<evidence type="ECO:0000256" key="1">
    <source>
        <dbReference type="ARBA" id="ARBA00004479"/>
    </source>
</evidence>
<dbReference type="GO" id="GO:0005886">
    <property type="term" value="C:plasma membrane"/>
    <property type="evidence" value="ECO:0007669"/>
    <property type="project" value="TreeGrafter"/>
</dbReference>
<dbReference type="AlphaFoldDB" id="A0A8S1QFW5"/>
<sequence>MQQYILWVSLLFYSGFSESVSDFQGKAFKFTNKQSQIYRVDVGLPEDQLDLGLISSYGDFNGDKAVDVVIVDQKNNNIIILYWDNTKNEFEQKNVCQSNCYPVNDIIIQGTIPFDYDYDGYLDILVVLGNEEGFTINIIRQTEMKNGNPVFVKMQEQYSSTSYPFVGDFFGNHKTSIMITSATQRQVVQYGQQQPTDFLDLVDQGCSGEDIQKALSSQLLNPHFSSFVDVSSDCRADLIITSEIGIEYWYTKYIPSPVAESTEELFNKQSRFCLQKIDKLTNGSELKTLDFVDINFDGSIDMIYVFQRSDQQHLVINYNQYENPSQPSNLCQSNTKDSDKQMTYPYSEFSLLGTNTQLITPLMYENNPIKLYDYKKLDLQLALAPFLRFGDYLASGYPGAFMIIYNETAKKPNIFYLKNVPITENCELLSRMCRQLVIDNDPGDHFYLITQMEGINVAFFDYGENGRLDFLVNSITMGEDQKPRYNIAAFYNYISLDAFFLKALGINGQCAADEESKISCQGSLYYGATYQFRVTDISGSYKPAAGVQLYQSAFSPLQLPYSYMGLGRTNNYIENFYLGIPLLDGQIRQWTPIIPNSQLIVSPYTDNSKQWTLSIFIEPTEAILVVVIVTIIILFVLGGIIIWKHIKEKEDDKKNQEQFFQMFR</sequence>
<feature type="transmembrane region" description="Helical" evidence="6">
    <location>
        <begin position="622"/>
        <end position="643"/>
    </location>
</feature>
<feature type="chain" id="PRO_5035742615" description="T-cell immunomodulatory protein TIP C2 domain-containing protein" evidence="7">
    <location>
        <begin position="20"/>
        <end position="664"/>
    </location>
</feature>
<keyword evidence="10" id="KW-1185">Reference proteome</keyword>
<comment type="subcellular location">
    <subcellularLocation>
        <location evidence="1">Membrane</location>
        <topology evidence="1">Single-pass type I membrane protein</topology>
    </subcellularLocation>
</comment>
<dbReference type="InterPro" id="IPR057089">
    <property type="entry name" value="C2_TIP"/>
</dbReference>
<proteinExistence type="predicted"/>
<name>A0A8S1QFW5_9CILI</name>
<feature type="domain" description="T-cell immunomodulatory protein TIP C2" evidence="8">
    <location>
        <begin position="522"/>
        <end position="616"/>
    </location>
</feature>
<comment type="caution">
    <text evidence="9">The sequence shown here is derived from an EMBL/GenBank/DDBJ whole genome shotgun (WGS) entry which is preliminary data.</text>
</comment>
<evidence type="ECO:0000256" key="3">
    <source>
        <dbReference type="ARBA" id="ARBA00022989"/>
    </source>
</evidence>
<dbReference type="InterPro" id="IPR024881">
    <property type="entry name" value="Tip"/>
</dbReference>
<keyword evidence="3 6" id="KW-1133">Transmembrane helix</keyword>
<evidence type="ECO:0000313" key="10">
    <source>
        <dbReference type="Proteomes" id="UP000692954"/>
    </source>
</evidence>
<dbReference type="Pfam" id="PF23122">
    <property type="entry name" value="C2_ITFG1"/>
    <property type="match status" value="1"/>
</dbReference>
<keyword evidence="2 6" id="KW-0812">Transmembrane</keyword>
<accession>A0A8S1QFW5</accession>
<dbReference type="PANTHER" id="PTHR13412:SF0">
    <property type="entry name" value="T-CELL IMMUNOMODULATORY PROTEIN"/>
    <property type="match status" value="1"/>
</dbReference>
<evidence type="ECO:0000313" key="9">
    <source>
        <dbReference type="EMBL" id="CAD8114869.1"/>
    </source>
</evidence>
<dbReference type="InterPro" id="IPR013517">
    <property type="entry name" value="FG-GAP"/>
</dbReference>
<evidence type="ECO:0000256" key="4">
    <source>
        <dbReference type="ARBA" id="ARBA00023136"/>
    </source>
</evidence>
<feature type="signal peptide" evidence="7">
    <location>
        <begin position="1"/>
        <end position="19"/>
    </location>
</feature>